<name>A0A0W0VUK5_9GAMM</name>
<dbReference type="AlphaFoldDB" id="A0A0W0VUK5"/>
<keyword evidence="1" id="KW-0732">Signal</keyword>
<comment type="caution">
    <text evidence="2">The sequence shown here is derived from an EMBL/GenBank/DDBJ whole genome shotgun (WGS) entry which is preliminary data.</text>
</comment>
<feature type="signal peptide" evidence="1">
    <location>
        <begin position="1"/>
        <end position="23"/>
    </location>
</feature>
<dbReference type="RefSeq" id="WP_058501727.1">
    <property type="nucleotide sequence ID" value="NZ_CAAAJA010000003.1"/>
</dbReference>
<evidence type="ECO:0000313" key="2">
    <source>
        <dbReference type="EMBL" id="KTD23694.1"/>
    </source>
</evidence>
<dbReference type="Proteomes" id="UP000054761">
    <property type="component" value="Unassembled WGS sequence"/>
</dbReference>
<keyword evidence="3" id="KW-1185">Reference proteome</keyword>
<organism evidence="2 3">
    <name type="scientific">Legionella israelensis</name>
    <dbReference type="NCBI Taxonomy" id="454"/>
    <lineage>
        <taxon>Bacteria</taxon>
        <taxon>Pseudomonadati</taxon>
        <taxon>Pseudomonadota</taxon>
        <taxon>Gammaproteobacteria</taxon>
        <taxon>Legionellales</taxon>
        <taxon>Legionellaceae</taxon>
        <taxon>Legionella</taxon>
    </lineage>
</organism>
<dbReference type="EMBL" id="LNYH01000070">
    <property type="protein sequence ID" value="KTD23694.1"/>
    <property type="molecule type" value="Genomic_DNA"/>
</dbReference>
<protein>
    <submittedName>
        <fullName evidence="2">Uncharacterized protein</fullName>
    </submittedName>
</protein>
<reference evidence="2 3" key="1">
    <citation type="submission" date="2015-11" db="EMBL/GenBank/DDBJ databases">
        <title>Genomic analysis of 38 Legionella species identifies large and diverse effector repertoires.</title>
        <authorList>
            <person name="Burstein D."/>
            <person name="Amaro F."/>
            <person name="Zusman T."/>
            <person name="Lifshitz Z."/>
            <person name="Cohen O."/>
            <person name="Gilbert J.A."/>
            <person name="Pupko T."/>
            <person name="Shuman H.A."/>
            <person name="Segal G."/>
        </authorList>
    </citation>
    <scope>NUCLEOTIDE SEQUENCE [LARGE SCALE GENOMIC DNA]</scope>
    <source>
        <strain evidence="2 3">Bercovier 4</strain>
    </source>
</reference>
<sequence length="89" mass="10070">MTLFISPLVFFSVLMLFTATIYAANLPTTILGAEQYDETICVEQYQDNCISSVCLTSEERDCPDKCRKMAKDKCREKFGGQLDVNNLTQ</sequence>
<evidence type="ECO:0000313" key="3">
    <source>
        <dbReference type="Proteomes" id="UP000054761"/>
    </source>
</evidence>
<feature type="chain" id="PRO_5006915099" evidence="1">
    <location>
        <begin position="24"/>
        <end position="89"/>
    </location>
</feature>
<evidence type="ECO:0000256" key="1">
    <source>
        <dbReference type="SAM" id="SignalP"/>
    </source>
</evidence>
<dbReference type="STRING" id="454.Lisr_1375"/>
<dbReference type="OrthoDB" id="5648993at2"/>
<dbReference type="PATRIC" id="fig|454.4.peg.1484"/>
<proteinExistence type="predicted"/>
<accession>A0A0W0VUK5</accession>
<gene>
    <name evidence="2" type="ORF">Lisr_1375</name>
</gene>